<keyword evidence="2" id="KW-0548">Nucleotidyltransferase</keyword>
<keyword evidence="3" id="KW-1185">Reference proteome</keyword>
<dbReference type="InterPro" id="IPR051083">
    <property type="entry name" value="GrpII_Intron_Splice-Mob/Def"/>
</dbReference>
<evidence type="ECO:0000313" key="3">
    <source>
        <dbReference type="Proteomes" id="UP000179524"/>
    </source>
</evidence>
<dbReference type="GO" id="GO:0003964">
    <property type="term" value="F:RNA-directed DNA polymerase activity"/>
    <property type="evidence" value="ECO:0007669"/>
    <property type="project" value="UniProtKB-KW"/>
</dbReference>
<keyword evidence="2" id="KW-0695">RNA-directed DNA polymerase</keyword>
<dbReference type="Gene3D" id="3.30.70.270">
    <property type="match status" value="1"/>
</dbReference>
<comment type="caution">
    <text evidence="2">The sequence shown here is derived from an EMBL/GenBank/DDBJ whole genome shotgun (WGS) entry which is preliminary data.</text>
</comment>
<dbReference type="PROSITE" id="PS50878">
    <property type="entry name" value="RT_POL"/>
    <property type="match status" value="1"/>
</dbReference>
<dbReference type="InterPro" id="IPR043128">
    <property type="entry name" value="Rev_trsase/Diguanyl_cyclase"/>
</dbReference>
<accession>A0A1S2LEE4</accession>
<dbReference type="PANTHER" id="PTHR34047">
    <property type="entry name" value="NUCLEAR INTRON MATURASE 1, MITOCHONDRIAL-RELATED"/>
    <property type="match status" value="1"/>
</dbReference>
<dbReference type="Pfam" id="PF00078">
    <property type="entry name" value="RVT_1"/>
    <property type="match status" value="1"/>
</dbReference>
<protein>
    <submittedName>
        <fullName evidence="2">Group II intron reverse transcriptase/maturase</fullName>
    </submittedName>
</protein>
<dbReference type="NCBIfam" id="TIGR04416">
    <property type="entry name" value="group_II_RT_mat"/>
    <property type="match status" value="1"/>
</dbReference>
<keyword evidence="2" id="KW-0808">Transferase</keyword>
<reference evidence="2 3" key="1">
    <citation type="submission" date="2016-10" db="EMBL/GenBank/DDBJ databases">
        <title>Draft genome sequences of four alkaliphilic bacteria belonging to the Anaerobacillus genus.</title>
        <authorList>
            <person name="Bassil N.M."/>
            <person name="Lloyd J.R."/>
        </authorList>
    </citation>
    <scope>NUCLEOTIDE SEQUENCE [LARGE SCALE GENOMIC DNA]</scope>
    <source>
        <strain evidence="2 3">DSM 18345</strain>
    </source>
</reference>
<dbReference type="InterPro" id="IPR000477">
    <property type="entry name" value="RT_dom"/>
</dbReference>
<name>A0A1S2LEE4_9BACI</name>
<proteinExistence type="predicted"/>
<sequence length="410" mass="48117">MPNMEEAFKEVKRNRGVPGVDGITIKAFEFSVEDNVQVLQRELKEKTYKPRPVKRVYIPKPDGSERPLGIPTVRDRVVQSAVRRILEPIFEAKFMDCSFGFRPNRSAHMALEKIRNDLLDGYVYVIDADLKSYFDTIPQDKLMMLVREEVVDGSIIQLLESFLKAGIMEGGSFYLNEKGTPQGGVISPLLANIYLHPLDSLMTERGHRITRYADDFVICCKTQKGAERVLKSVTRFLEKELGLIVHPEKTKIVNNLKQTFVFLGHEFKRGYWVKPSEKSIKKFKSKVKEITKRNQTVNIVCLIKHKLNPYLRGWGNYFGHWHVKALFVQFDRWIRRRLRSIQLRSWRKIRKLHRELRKRKWKGELPQLRMCFWRSSKCTPVHTALPNEWFEEIGLVSLVNIYKQHHPQRG</sequence>
<dbReference type="CDD" id="cd01651">
    <property type="entry name" value="RT_G2_intron"/>
    <property type="match status" value="1"/>
</dbReference>
<dbReference type="InterPro" id="IPR043502">
    <property type="entry name" value="DNA/RNA_pol_sf"/>
</dbReference>
<dbReference type="Proteomes" id="UP000179524">
    <property type="component" value="Unassembled WGS sequence"/>
</dbReference>
<dbReference type="SUPFAM" id="SSF56672">
    <property type="entry name" value="DNA/RNA polymerases"/>
    <property type="match status" value="1"/>
</dbReference>
<organism evidence="2 3">
    <name type="scientific">Anaerobacillus alkalilacustris</name>
    <dbReference type="NCBI Taxonomy" id="393763"/>
    <lineage>
        <taxon>Bacteria</taxon>
        <taxon>Bacillati</taxon>
        <taxon>Bacillota</taxon>
        <taxon>Bacilli</taxon>
        <taxon>Bacillales</taxon>
        <taxon>Bacillaceae</taxon>
        <taxon>Anaerobacillus</taxon>
    </lineage>
</organism>
<dbReference type="AlphaFoldDB" id="A0A1S2LEE4"/>
<dbReference type="PANTHER" id="PTHR34047:SF8">
    <property type="entry name" value="PROTEIN YKFC"/>
    <property type="match status" value="1"/>
</dbReference>
<evidence type="ECO:0000313" key="2">
    <source>
        <dbReference type="EMBL" id="OIJ10761.1"/>
    </source>
</evidence>
<dbReference type="EMBL" id="MLQR01000049">
    <property type="protein sequence ID" value="OIJ10761.1"/>
    <property type="molecule type" value="Genomic_DNA"/>
</dbReference>
<dbReference type="InterPro" id="IPR030931">
    <property type="entry name" value="Group_II_RT_mat"/>
</dbReference>
<evidence type="ECO:0000259" key="1">
    <source>
        <dbReference type="PROSITE" id="PS50878"/>
    </source>
</evidence>
<dbReference type="Pfam" id="PF08388">
    <property type="entry name" value="GIIM"/>
    <property type="match status" value="1"/>
</dbReference>
<dbReference type="InterPro" id="IPR013597">
    <property type="entry name" value="Mat_intron_G2"/>
</dbReference>
<feature type="domain" description="Reverse transcriptase" evidence="1">
    <location>
        <begin position="39"/>
        <end position="267"/>
    </location>
</feature>
<gene>
    <name evidence="2" type="ORF">BKP37_17350</name>
</gene>